<dbReference type="AlphaFoldDB" id="A0AA38CE56"/>
<evidence type="ECO:0000313" key="3">
    <source>
        <dbReference type="EMBL" id="KAH9298760.1"/>
    </source>
</evidence>
<accession>A0AA38CE56</accession>
<dbReference type="Pfam" id="PF14111">
    <property type="entry name" value="DUF4283"/>
    <property type="match status" value="1"/>
</dbReference>
<sequence>MPDPPGPDRGAPLSGPLSPSQPLAWSKVVDASTSAHGAEKLSPSLSEGSFSLRIPTHITEAAAASRDLSLVGTLMGPRPPLEDIKKWARLKWQPCGALEIAAMPNGFILFSFSLKEDFARALLGGPWFFGRR</sequence>
<name>A0AA38CE56_TAXCH</name>
<feature type="domain" description="DUF4283" evidence="2">
    <location>
        <begin position="67"/>
        <end position="130"/>
    </location>
</feature>
<dbReference type="InterPro" id="IPR025558">
    <property type="entry name" value="DUF4283"/>
</dbReference>
<proteinExistence type="predicted"/>
<dbReference type="EMBL" id="JAHRHJ020000010">
    <property type="protein sequence ID" value="KAH9298760.1"/>
    <property type="molecule type" value="Genomic_DNA"/>
</dbReference>
<evidence type="ECO:0000256" key="1">
    <source>
        <dbReference type="SAM" id="MobiDB-lite"/>
    </source>
</evidence>
<keyword evidence="4" id="KW-1185">Reference proteome</keyword>
<evidence type="ECO:0000259" key="2">
    <source>
        <dbReference type="Pfam" id="PF14111"/>
    </source>
</evidence>
<gene>
    <name evidence="3" type="ORF">KI387_030442</name>
</gene>
<organism evidence="3 4">
    <name type="scientific">Taxus chinensis</name>
    <name type="common">Chinese yew</name>
    <name type="synonym">Taxus wallichiana var. chinensis</name>
    <dbReference type="NCBI Taxonomy" id="29808"/>
    <lineage>
        <taxon>Eukaryota</taxon>
        <taxon>Viridiplantae</taxon>
        <taxon>Streptophyta</taxon>
        <taxon>Embryophyta</taxon>
        <taxon>Tracheophyta</taxon>
        <taxon>Spermatophyta</taxon>
        <taxon>Pinopsida</taxon>
        <taxon>Pinidae</taxon>
        <taxon>Conifers II</taxon>
        <taxon>Cupressales</taxon>
        <taxon>Taxaceae</taxon>
        <taxon>Taxus</taxon>
    </lineage>
</organism>
<comment type="caution">
    <text evidence="3">The sequence shown here is derived from an EMBL/GenBank/DDBJ whole genome shotgun (WGS) entry which is preliminary data.</text>
</comment>
<dbReference type="Proteomes" id="UP000824469">
    <property type="component" value="Unassembled WGS sequence"/>
</dbReference>
<feature type="non-terminal residue" evidence="3">
    <location>
        <position position="132"/>
    </location>
</feature>
<feature type="region of interest" description="Disordered" evidence="1">
    <location>
        <begin position="1"/>
        <end position="20"/>
    </location>
</feature>
<evidence type="ECO:0000313" key="4">
    <source>
        <dbReference type="Proteomes" id="UP000824469"/>
    </source>
</evidence>
<reference evidence="3 4" key="1">
    <citation type="journal article" date="2021" name="Nat. Plants">
        <title>The Taxus genome provides insights into paclitaxel biosynthesis.</title>
        <authorList>
            <person name="Xiong X."/>
            <person name="Gou J."/>
            <person name="Liao Q."/>
            <person name="Li Y."/>
            <person name="Zhou Q."/>
            <person name="Bi G."/>
            <person name="Li C."/>
            <person name="Du R."/>
            <person name="Wang X."/>
            <person name="Sun T."/>
            <person name="Guo L."/>
            <person name="Liang H."/>
            <person name="Lu P."/>
            <person name="Wu Y."/>
            <person name="Zhang Z."/>
            <person name="Ro D.K."/>
            <person name="Shang Y."/>
            <person name="Huang S."/>
            <person name="Yan J."/>
        </authorList>
    </citation>
    <scope>NUCLEOTIDE SEQUENCE [LARGE SCALE GENOMIC DNA]</scope>
    <source>
        <strain evidence="3">Ta-2019</strain>
    </source>
</reference>
<protein>
    <recommendedName>
        <fullName evidence="2">DUF4283 domain-containing protein</fullName>
    </recommendedName>
</protein>